<dbReference type="InterPro" id="IPR003660">
    <property type="entry name" value="HAMP_dom"/>
</dbReference>
<reference evidence="9 10" key="1">
    <citation type="submission" date="2018-09" db="EMBL/GenBank/DDBJ databases">
        <title>YIM 75000 draft genome.</title>
        <authorList>
            <person name="Tang S."/>
            <person name="Feng Y."/>
        </authorList>
    </citation>
    <scope>NUCLEOTIDE SEQUENCE [LARGE SCALE GENOMIC DNA]</scope>
    <source>
        <strain evidence="9 10">YIM 75000</strain>
    </source>
</reference>
<dbReference type="InterPro" id="IPR001633">
    <property type="entry name" value="EAL_dom"/>
</dbReference>
<evidence type="ECO:0000313" key="9">
    <source>
        <dbReference type="EMBL" id="RJK94876.1"/>
    </source>
</evidence>
<evidence type="ECO:0000259" key="7">
    <source>
        <dbReference type="PROSITE" id="PS50885"/>
    </source>
</evidence>
<dbReference type="GO" id="GO:0007165">
    <property type="term" value="P:signal transduction"/>
    <property type="evidence" value="ECO:0007669"/>
    <property type="project" value="InterPro"/>
</dbReference>
<comment type="caution">
    <text evidence="9">The sequence shown here is derived from an EMBL/GenBank/DDBJ whole genome shotgun (WGS) entry which is preliminary data.</text>
</comment>
<dbReference type="Proteomes" id="UP000265614">
    <property type="component" value="Unassembled WGS sequence"/>
</dbReference>
<dbReference type="PANTHER" id="PTHR44757:SF2">
    <property type="entry name" value="BIOFILM ARCHITECTURE MAINTENANCE PROTEIN MBAA"/>
    <property type="match status" value="1"/>
</dbReference>
<dbReference type="PROSITE" id="PS50885">
    <property type="entry name" value="HAMP"/>
    <property type="match status" value="1"/>
</dbReference>
<dbReference type="InterPro" id="IPR000014">
    <property type="entry name" value="PAS"/>
</dbReference>
<sequence length="700" mass="74163">MTDRVFTDLAIWMVGLGLVVGLAFPPFVALLRVSDDGPYDPLFVGSCLAAGFIVGALNHGLSRLVVGRRLAELSRHLRLAADTVLRAGATGDWGGVATGPAHIAVDSDDELGRTARAFNDLLDALAAGAHSRSLVHNSSDLITVVGRDGTVRWTSPSLQGLLGLAPEDVVGRRVHDLLHPDDTARLCAYLGEVSAGGPTPPPVALRLRHRDGTWRHVEAAGNDLQSDPAVGGIVLAARDVTDRRELEDRLRHQAYHDSLTGLPNRALFLEEVQRTRAEGRVSAVLFVDLDNLKVVNDSAGHEGGDLLLTTVAERLRAVVRPSDVVARLGGDEFAVLLAGAGAACDAPAVAQRVLAAVAAPLALGGRSIVPSASIGIATSDALGGADDIVRAADAAMYTAKKAGKGRAELFQPRHHAAELARRALRADLEEALEHEELVLHHQPIVDLVTGSIVSFEALLRWRHPRRGLLMPGEFVPLAEESDLILSIGRWALREACRHAAAWQRSGAHGAGVTVSVNLSARQFQHPGLVGEVEAALGAAGLDPHHLTLELTESLLMQDGEVTRSRLAALQALGVSLALDDFGTGYSSLSYLRRFAIDVLKIDRSFLDEVPGNPQDEAVVRAIVDLGSTLDLQLVAEGVETGEQAAALAELGCPFGQGYHFARPVPVEDAMALVALPPLRGTAVASRAPVVDLRSVRRYGT</sequence>
<dbReference type="InterPro" id="IPR000700">
    <property type="entry name" value="PAS-assoc_C"/>
</dbReference>
<dbReference type="SMART" id="SM00267">
    <property type="entry name" value="GGDEF"/>
    <property type="match status" value="1"/>
</dbReference>
<protein>
    <submittedName>
        <fullName evidence="9">EAL domain-containing protein</fullName>
    </submittedName>
</protein>
<keyword evidence="10" id="KW-1185">Reference proteome</keyword>
<name>A0A3A3ZHU1_9ACTN</name>
<evidence type="ECO:0000256" key="3">
    <source>
        <dbReference type="SAM" id="Phobius"/>
    </source>
</evidence>
<evidence type="ECO:0000256" key="1">
    <source>
        <dbReference type="ARBA" id="ARBA00022692"/>
    </source>
</evidence>
<dbReference type="InterPro" id="IPR000160">
    <property type="entry name" value="GGDEF_dom"/>
</dbReference>
<dbReference type="PROSITE" id="PS50883">
    <property type="entry name" value="EAL"/>
    <property type="match status" value="1"/>
</dbReference>
<dbReference type="CDD" id="cd06225">
    <property type="entry name" value="HAMP"/>
    <property type="match status" value="1"/>
</dbReference>
<dbReference type="Pfam" id="PF00563">
    <property type="entry name" value="EAL"/>
    <property type="match status" value="1"/>
</dbReference>
<organism evidence="9 10">
    <name type="scientific">Vallicoccus soli</name>
    <dbReference type="NCBI Taxonomy" id="2339232"/>
    <lineage>
        <taxon>Bacteria</taxon>
        <taxon>Bacillati</taxon>
        <taxon>Actinomycetota</taxon>
        <taxon>Actinomycetes</taxon>
        <taxon>Motilibacterales</taxon>
        <taxon>Vallicoccaceae</taxon>
        <taxon>Vallicoccus</taxon>
    </lineage>
</organism>
<dbReference type="SUPFAM" id="SSF55073">
    <property type="entry name" value="Nucleotide cyclase"/>
    <property type="match status" value="1"/>
</dbReference>
<dbReference type="PROSITE" id="PS50887">
    <property type="entry name" value="GGDEF"/>
    <property type="match status" value="1"/>
</dbReference>
<dbReference type="Gene3D" id="3.20.20.450">
    <property type="entry name" value="EAL domain"/>
    <property type="match status" value="1"/>
</dbReference>
<dbReference type="SMART" id="SM00052">
    <property type="entry name" value="EAL"/>
    <property type="match status" value="1"/>
</dbReference>
<proteinExistence type="predicted"/>
<feature type="transmembrane region" description="Helical" evidence="3">
    <location>
        <begin position="43"/>
        <end position="66"/>
    </location>
</feature>
<evidence type="ECO:0000313" key="10">
    <source>
        <dbReference type="Proteomes" id="UP000265614"/>
    </source>
</evidence>
<dbReference type="PROSITE" id="PS50112">
    <property type="entry name" value="PAS"/>
    <property type="match status" value="1"/>
</dbReference>
<keyword evidence="1 3" id="KW-0812">Transmembrane</keyword>
<feature type="domain" description="PAC" evidence="5">
    <location>
        <begin position="201"/>
        <end position="252"/>
    </location>
</feature>
<feature type="domain" description="HAMP" evidence="7">
    <location>
        <begin position="101"/>
        <end position="130"/>
    </location>
</feature>
<dbReference type="Pfam" id="PF08448">
    <property type="entry name" value="PAS_4"/>
    <property type="match status" value="1"/>
</dbReference>
<dbReference type="SUPFAM" id="SSF55785">
    <property type="entry name" value="PYP-like sensor domain (PAS domain)"/>
    <property type="match status" value="1"/>
</dbReference>
<dbReference type="NCBIfam" id="TIGR00229">
    <property type="entry name" value="sensory_box"/>
    <property type="match status" value="1"/>
</dbReference>
<dbReference type="GO" id="GO:0016020">
    <property type="term" value="C:membrane"/>
    <property type="evidence" value="ECO:0007669"/>
    <property type="project" value="InterPro"/>
</dbReference>
<dbReference type="SUPFAM" id="SSF141868">
    <property type="entry name" value="EAL domain-like"/>
    <property type="match status" value="1"/>
</dbReference>
<evidence type="ECO:0000259" key="6">
    <source>
        <dbReference type="PROSITE" id="PS50883"/>
    </source>
</evidence>
<keyword evidence="3" id="KW-0472">Membrane</keyword>
<dbReference type="AlphaFoldDB" id="A0A3A3ZHU1"/>
<dbReference type="InterPro" id="IPR043128">
    <property type="entry name" value="Rev_trsase/Diguanyl_cyclase"/>
</dbReference>
<dbReference type="InterPro" id="IPR035919">
    <property type="entry name" value="EAL_sf"/>
</dbReference>
<dbReference type="InterPro" id="IPR013656">
    <property type="entry name" value="PAS_4"/>
</dbReference>
<feature type="domain" description="PAS" evidence="4">
    <location>
        <begin position="127"/>
        <end position="197"/>
    </location>
</feature>
<accession>A0A3A3ZHU1</accession>
<dbReference type="CDD" id="cd01948">
    <property type="entry name" value="EAL"/>
    <property type="match status" value="1"/>
</dbReference>
<dbReference type="EMBL" id="QZEZ01000006">
    <property type="protein sequence ID" value="RJK94876.1"/>
    <property type="molecule type" value="Genomic_DNA"/>
</dbReference>
<gene>
    <name evidence="9" type="ORF">D5H78_13845</name>
</gene>
<dbReference type="FunFam" id="3.20.20.450:FF:000001">
    <property type="entry name" value="Cyclic di-GMP phosphodiesterase yahA"/>
    <property type="match status" value="1"/>
</dbReference>
<dbReference type="CDD" id="cd00130">
    <property type="entry name" value="PAS"/>
    <property type="match status" value="1"/>
</dbReference>
<evidence type="ECO:0000259" key="8">
    <source>
        <dbReference type="PROSITE" id="PS50887"/>
    </source>
</evidence>
<dbReference type="SMART" id="SM00091">
    <property type="entry name" value="PAS"/>
    <property type="match status" value="1"/>
</dbReference>
<dbReference type="InterPro" id="IPR035965">
    <property type="entry name" value="PAS-like_dom_sf"/>
</dbReference>
<feature type="domain" description="EAL" evidence="6">
    <location>
        <begin position="421"/>
        <end position="677"/>
    </location>
</feature>
<dbReference type="PROSITE" id="PS50113">
    <property type="entry name" value="PAC"/>
    <property type="match status" value="1"/>
</dbReference>
<dbReference type="Pfam" id="PF00990">
    <property type="entry name" value="GGDEF"/>
    <property type="match status" value="1"/>
</dbReference>
<dbReference type="InterPro" id="IPR052155">
    <property type="entry name" value="Biofilm_reg_signaling"/>
</dbReference>
<evidence type="ECO:0000259" key="4">
    <source>
        <dbReference type="PROSITE" id="PS50112"/>
    </source>
</evidence>
<feature type="transmembrane region" description="Helical" evidence="3">
    <location>
        <begin position="9"/>
        <end position="31"/>
    </location>
</feature>
<keyword evidence="2 3" id="KW-1133">Transmembrane helix</keyword>
<dbReference type="Gene3D" id="3.30.450.20">
    <property type="entry name" value="PAS domain"/>
    <property type="match status" value="1"/>
</dbReference>
<dbReference type="InterPro" id="IPR029787">
    <property type="entry name" value="Nucleotide_cyclase"/>
</dbReference>
<dbReference type="NCBIfam" id="TIGR00254">
    <property type="entry name" value="GGDEF"/>
    <property type="match status" value="1"/>
</dbReference>
<evidence type="ECO:0000256" key="2">
    <source>
        <dbReference type="ARBA" id="ARBA00022989"/>
    </source>
</evidence>
<dbReference type="Gene3D" id="3.30.70.270">
    <property type="match status" value="1"/>
</dbReference>
<feature type="domain" description="GGDEF" evidence="8">
    <location>
        <begin position="280"/>
        <end position="412"/>
    </location>
</feature>
<evidence type="ECO:0000259" key="5">
    <source>
        <dbReference type="PROSITE" id="PS50113"/>
    </source>
</evidence>
<dbReference type="CDD" id="cd01949">
    <property type="entry name" value="GGDEF"/>
    <property type="match status" value="1"/>
</dbReference>
<dbReference type="PANTHER" id="PTHR44757">
    <property type="entry name" value="DIGUANYLATE CYCLASE DGCP"/>
    <property type="match status" value="1"/>
</dbReference>